<dbReference type="EMBL" id="KV426191">
    <property type="protein sequence ID" value="KZV85370.1"/>
    <property type="molecule type" value="Genomic_DNA"/>
</dbReference>
<gene>
    <name evidence="2" type="ORF">EXIGLDRAFT_775658</name>
</gene>
<accession>A0A165DU77</accession>
<sequence length="545" mass="58411">MVQIPPPPSPAAAFEYLLARATKGNALWRPAAHTGSGSVGDCGYFRDGSFIKLFSVFGPPLGLSMLQLDSGDVQRHTLPNTSVVQSSSRSKITLGRGVPVGPPPHTVSGSFELVRDEPACAFLAFGGHSRIVDSGPAQKLARYLAENRRKIFERFRTEQQHATLDEDELVILHETTKAGAWLGGVAYPQGAVAGSFTLDGQGARVTVLKPRDPSALKHPASVRWEFTYGRSEGPTPSCCVVAKAVISRRRGSAGTSTSASSSSYRSSIRSRSSTWSSSIIGSGRGSRTSGSTTSSGTRSRSSTWSKGSNYSGRRLSVRALAEWNRLHPRTPMTEDDLEIRSPISPEELAPLEEESGAEEGEDDRTLLERLLDNVLREYPNIDVAVGDWSCITEYEDRHGRLPSGDVVPAFKALHTWVTPDGAHAAYLSHIPTQATATSLGFIDLRAYTTTIRAPSSTLDPRPLPVRPTASSPRRPTLSTGPSRKPSMETLPLSSGSHSRKQSEASFGTSSGSMSSMRSTDAGRRLRAGSVLVAMSVPAPAKRTVA</sequence>
<evidence type="ECO:0000313" key="2">
    <source>
        <dbReference type="EMBL" id="KZV85370.1"/>
    </source>
</evidence>
<organism evidence="2 3">
    <name type="scientific">Exidia glandulosa HHB12029</name>
    <dbReference type="NCBI Taxonomy" id="1314781"/>
    <lineage>
        <taxon>Eukaryota</taxon>
        <taxon>Fungi</taxon>
        <taxon>Dikarya</taxon>
        <taxon>Basidiomycota</taxon>
        <taxon>Agaricomycotina</taxon>
        <taxon>Agaricomycetes</taxon>
        <taxon>Auriculariales</taxon>
        <taxon>Exidiaceae</taxon>
        <taxon>Exidia</taxon>
    </lineage>
</organism>
<dbReference type="Proteomes" id="UP000077266">
    <property type="component" value="Unassembled WGS sequence"/>
</dbReference>
<evidence type="ECO:0000256" key="1">
    <source>
        <dbReference type="SAM" id="MobiDB-lite"/>
    </source>
</evidence>
<feature type="compositionally biased region" description="Low complexity" evidence="1">
    <location>
        <begin position="505"/>
        <end position="519"/>
    </location>
</feature>
<dbReference type="OrthoDB" id="3254327at2759"/>
<name>A0A165DU77_EXIGL</name>
<feature type="compositionally biased region" description="Low complexity" evidence="1">
    <location>
        <begin position="275"/>
        <end position="308"/>
    </location>
</feature>
<feature type="region of interest" description="Disordered" evidence="1">
    <location>
        <begin position="453"/>
        <end position="522"/>
    </location>
</feature>
<feature type="compositionally biased region" description="Polar residues" evidence="1">
    <location>
        <begin position="468"/>
        <end position="481"/>
    </location>
</feature>
<reference evidence="2 3" key="1">
    <citation type="journal article" date="2016" name="Mol. Biol. Evol.">
        <title>Comparative Genomics of Early-Diverging Mushroom-Forming Fungi Provides Insights into the Origins of Lignocellulose Decay Capabilities.</title>
        <authorList>
            <person name="Nagy L.G."/>
            <person name="Riley R."/>
            <person name="Tritt A."/>
            <person name="Adam C."/>
            <person name="Daum C."/>
            <person name="Floudas D."/>
            <person name="Sun H."/>
            <person name="Yadav J.S."/>
            <person name="Pangilinan J."/>
            <person name="Larsson K.H."/>
            <person name="Matsuura K."/>
            <person name="Barry K."/>
            <person name="Labutti K."/>
            <person name="Kuo R."/>
            <person name="Ohm R.A."/>
            <person name="Bhattacharya S.S."/>
            <person name="Shirouzu T."/>
            <person name="Yoshinaga Y."/>
            <person name="Martin F.M."/>
            <person name="Grigoriev I.V."/>
            <person name="Hibbett D.S."/>
        </authorList>
    </citation>
    <scope>NUCLEOTIDE SEQUENCE [LARGE SCALE GENOMIC DNA]</scope>
    <source>
        <strain evidence="2 3">HHB12029</strain>
    </source>
</reference>
<dbReference type="InParanoid" id="A0A165DU77"/>
<evidence type="ECO:0000313" key="3">
    <source>
        <dbReference type="Proteomes" id="UP000077266"/>
    </source>
</evidence>
<feature type="region of interest" description="Disordered" evidence="1">
    <location>
        <begin position="275"/>
        <end position="310"/>
    </location>
</feature>
<protein>
    <submittedName>
        <fullName evidence="2">Uncharacterized protein</fullName>
    </submittedName>
</protein>
<proteinExistence type="predicted"/>
<dbReference type="AlphaFoldDB" id="A0A165DU77"/>
<keyword evidence="3" id="KW-1185">Reference proteome</keyword>